<keyword evidence="4" id="KW-1185">Reference proteome</keyword>
<evidence type="ECO:0000256" key="1">
    <source>
        <dbReference type="PROSITE-ProRule" id="PRU00042"/>
    </source>
</evidence>
<proteinExistence type="predicted"/>
<dbReference type="SUPFAM" id="SSF57667">
    <property type="entry name" value="beta-beta-alpha zinc fingers"/>
    <property type="match status" value="1"/>
</dbReference>
<feature type="non-terminal residue" evidence="3">
    <location>
        <position position="80"/>
    </location>
</feature>
<dbReference type="PROSITE" id="PS00028">
    <property type="entry name" value="ZINC_FINGER_C2H2_1"/>
    <property type="match status" value="1"/>
</dbReference>
<evidence type="ECO:0000313" key="3">
    <source>
        <dbReference type="EMBL" id="KAJ7626862.1"/>
    </source>
</evidence>
<keyword evidence="1" id="KW-0479">Metal-binding</keyword>
<feature type="domain" description="C2H2-type" evidence="2">
    <location>
        <begin position="32"/>
        <end position="56"/>
    </location>
</feature>
<dbReference type="InterPro" id="IPR036236">
    <property type="entry name" value="Znf_C2H2_sf"/>
</dbReference>
<dbReference type="Proteomes" id="UP001221142">
    <property type="component" value="Unassembled WGS sequence"/>
</dbReference>
<name>A0AAD7BPP3_9AGAR</name>
<dbReference type="AlphaFoldDB" id="A0AAD7BPP3"/>
<accession>A0AAD7BPP3</accession>
<evidence type="ECO:0000259" key="2">
    <source>
        <dbReference type="PROSITE" id="PS50157"/>
    </source>
</evidence>
<protein>
    <recommendedName>
        <fullName evidence="2">C2H2-type domain-containing protein</fullName>
    </recommendedName>
</protein>
<evidence type="ECO:0000313" key="4">
    <source>
        <dbReference type="Proteomes" id="UP001221142"/>
    </source>
</evidence>
<feature type="non-terminal residue" evidence="3">
    <location>
        <position position="1"/>
    </location>
</feature>
<comment type="caution">
    <text evidence="3">The sequence shown here is derived from an EMBL/GenBank/DDBJ whole genome shotgun (WGS) entry which is preliminary data.</text>
</comment>
<sequence>CTYPSCKRVLTNPYTHQIHMRTHIRVPSPKTFTCTLGCGESFTRRHDRQRHEVALHGKKCKDVCAKCERSFASRQTLDRH</sequence>
<dbReference type="InterPro" id="IPR013087">
    <property type="entry name" value="Znf_C2H2_type"/>
</dbReference>
<keyword evidence="1" id="KW-0862">Zinc</keyword>
<dbReference type="Gene3D" id="3.30.160.60">
    <property type="entry name" value="Classic Zinc Finger"/>
    <property type="match status" value="1"/>
</dbReference>
<dbReference type="GO" id="GO:0008270">
    <property type="term" value="F:zinc ion binding"/>
    <property type="evidence" value="ECO:0007669"/>
    <property type="project" value="UniProtKB-KW"/>
</dbReference>
<feature type="domain" description="C2H2-type" evidence="2">
    <location>
        <begin position="62"/>
        <end position="80"/>
    </location>
</feature>
<dbReference type="SMART" id="SM00355">
    <property type="entry name" value="ZnF_C2H2"/>
    <property type="match status" value="2"/>
</dbReference>
<reference evidence="3" key="1">
    <citation type="submission" date="2023-03" db="EMBL/GenBank/DDBJ databases">
        <title>Massive genome expansion in bonnet fungi (Mycena s.s.) driven by repeated elements and novel gene families across ecological guilds.</title>
        <authorList>
            <consortium name="Lawrence Berkeley National Laboratory"/>
            <person name="Harder C.B."/>
            <person name="Miyauchi S."/>
            <person name="Viragh M."/>
            <person name="Kuo A."/>
            <person name="Thoen E."/>
            <person name="Andreopoulos B."/>
            <person name="Lu D."/>
            <person name="Skrede I."/>
            <person name="Drula E."/>
            <person name="Henrissat B."/>
            <person name="Morin E."/>
            <person name="Kohler A."/>
            <person name="Barry K."/>
            <person name="LaButti K."/>
            <person name="Morin E."/>
            <person name="Salamov A."/>
            <person name="Lipzen A."/>
            <person name="Mereny Z."/>
            <person name="Hegedus B."/>
            <person name="Baldrian P."/>
            <person name="Stursova M."/>
            <person name="Weitz H."/>
            <person name="Taylor A."/>
            <person name="Grigoriev I.V."/>
            <person name="Nagy L.G."/>
            <person name="Martin F."/>
            <person name="Kauserud H."/>
        </authorList>
    </citation>
    <scope>NUCLEOTIDE SEQUENCE</scope>
    <source>
        <strain evidence="3">9284</strain>
    </source>
</reference>
<organism evidence="3 4">
    <name type="scientific">Roridomyces roridus</name>
    <dbReference type="NCBI Taxonomy" id="1738132"/>
    <lineage>
        <taxon>Eukaryota</taxon>
        <taxon>Fungi</taxon>
        <taxon>Dikarya</taxon>
        <taxon>Basidiomycota</taxon>
        <taxon>Agaricomycotina</taxon>
        <taxon>Agaricomycetes</taxon>
        <taxon>Agaricomycetidae</taxon>
        <taxon>Agaricales</taxon>
        <taxon>Marasmiineae</taxon>
        <taxon>Mycenaceae</taxon>
        <taxon>Roridomyces</taxon>
    </lineage>
</organism>
<dbReference type="EMBL" id="JARKIF010000011">
    <property type="protein sequence ID" value="KAJ7626862.1"/>
    <property type="molecule type" value="Genomic_DNA"/>
</dbReference>
<dbReference type="Pfam" id="PF00096">
    <property type="entry name" value="zf-C2H2"/>
    <property type="match status" value="1"/>
</dbReference>
<gene>
    <name evidence="3" type="ORF">FB45DRAFT_699385</name>
</gene>
<keyword evidence="1" id="KW-0863">Zinc-finger</keyword>
<dbReference type="PROSITE" id="PS50157">
    <property type="entry name" value="ZINC_FINGER_C2H2_2"/>
    <property type="match status" value="2"/>
</dbReference>